<dbReference type="EMBL" id="CP032707">
    <property type="protein sequence ID" value="AYG94871.1"/>
    <property type="molecule type" value="Genomic_DNA"/>
</dbReference>
<dbReference type="Pfam" id="PF09935">
    <property type="entry name" value="DUF2167"/>
    <property type="match status" value="1"/>
</dbReference>
<reference evidence="4 5" key="1">
    <citation type="submission" date="2018-10" db="EMBL/GenBank/DDBJ databases">
        <title>Complete genome sequence of Brevundimonas naejangsanensis BRV3.</title>
        <authorList>
            <person name="Berrios L."/>
            <person name="Ely B."/>
        </authorList>
    </citation>
    <scope>NUCLEOTIDE SEQUENCE [LARGE SCALE GENOMIC DNA]</scope>
    <source>
        <strain evidence="4 5">BRV3</strain>
    </source>
</reference>
<dbReference type="OrthoDB" id="196355at2"/>
<feature type="chain" id="PRO_5019845846" evidence="3">
    <location>
        <begin position="23"/>
        <end position="341"/>
    </location>
</feature>
<name>A0A494RF85_9CAUL</name>
<feature type="region of interest" description="Disordered" evidence="1">
    <location>
        <begin position="306"/>
        <end position="341"/>
    </location>
</feature>
<keyword evidence="2" id="KW-0812">Transmembrane</keyword>
<sequence>MLRILSAILAVACLVLARPSHAAPSGPTPEQAAYLEAMRRLEGEIQGQGGDVHLAGPKVTLRLGEAYQFYDKDEARRILVEAWGNPPALADGVLGMIFPAGRSFMDDTWGAVVRYAPDGYVSDADARDIDYDALLADLQNGEDAENRERKAAGYPGVHLVGWAQSPSYDARTHSMIWAKELGFDGDPTRTLNYDLRVLGRRGVLSMNIVSVMPELAQVKLAAEELMATAAFDEGARYADYRAGDPKAAYGLAGLVAGGAAAALAKKAGILGILFMILKKGGVFLLAGIAAAFGWLRSLLGRRTAAAGPALSSPDPLTDKEQDPALETADDPPLVAAEDGPA</sequence>
<evidence type="ECO:0000256" key="2">
    <source>
        <dbReference type="SAM" id="Phobius"/>
    </source>
</evidence>
<feature type="transmembrane region" description="Helical" evidence="2">
    <location>
        <begin position="276"/>
        <end position="295"/>
    </location>
</feature>
<dbReference type="RefSeq" id="WP_121482019.1">
    <property type="nucleotide sequence ID" value="NZ_CP032707.1"/>
</dbReference>
<keyword evidence="3" id="KW-0732">Signal</keyword>
<evidence type="ECO:0000313" key="5">
    <source>
        <dbReference type="Proteomes" id="UP000276984"/>
    </source>
</evidence>
<evidence type="ECO:0000256" key="1">
    <source>
        <dbReference type="SAM" id="MobiDB-lite"/>
    </source>
</evidence>
<feature type="signal peptide" evidence="3">
    <location>
        <begin position="1"/>
        <end position="22"/>
    </location>
</feature>
<keyword evidence="2" id="KW-0472">Membrane</keyword>
<protein>
    <submittedName>
        <fullName evidence="4">DUF2167 domain-containing protein</fullName>
    </submittedName>
</protein>
<proteinExistence type="predicted"/>
<dbReference type="Proteomes" id="UP000276984">
    <property type="component" value="Chromosome"/>
</dbReference>
<keyword evidence="5" id="KW-1185">Reference proteome</keyword>
<accession>A0A494RF85</accession>
<evidence type="ECO:0000256" key="3">
    <source>
        <dbReference type="SAM" id="SignalP"/>
    </source>
</evidence>
<evidence type="ECO:0000313" key="4">
    <source>
        <dbReference type="EMBL" id="AYG94871.1"/>
    </source>
</evidence>
<keyword evidence="2" id="KW-1133">Transmembrane helix</keyword>
<organism evidence="4 5">
    <name type="scientific">Brevundimonas naejangsanensis</name>
    <dbReference type="NCBI Taxonomy" id="588932"/>
    <lineage>
        <taxon>Bacteria</taxon>
        <taxon>Pseudomonadati</taxon>
        <taxon>Pseudomonadota</taxon>
        <taxon>Alphaproteobacteria</taxon>
        <taxon>Caulobacterales</taxon>
        <taxon>Caulobacteraceae</taxon>
        <taxon>Brevundimonas</taxon>
    </lineage>
</organism>
<gene>
    <name evidence="4" type="ORF">D8I30_06505</name>
</gene>
<dbReference type="InterPro" id="IPR018682">
    <property type="entry name" value="DUF2167_membr"/>
</dbReference>
<dbReference type="AlphaFoldDB" id="A0A494RF85"/>